<dbReference type="CDD" id="cd04666">
    <property type="entry name" value="NUDIX_DIPP2_like_Nudt4"/>
    <property type="match status" value="1"/>
</dbReference>
<dbReference type="GO" id="GO:0016462">
    <property type="term" value="F:pyrophosphatase activity"/>
    <property type="evidence" value="ECO:0007669"/>
    <property type="project" value="InterPro"/>
</dbReference>
<reference evidence="3 4" key="1">
    <citation type="submission" date="2017-08" db="EMBL/GenBank/DDBJ databases">
        <title>Infants hospitalized years apart are colonized by the same room-sourced microbial strains.</title>
        <authorList>
            <person name="Brooks B."/>
            <person name="Olm M.R."/>
            <person name="Firek B.A."/>
            <person name="Baker R."/>
            <person name="Thomas B.C."/>
            <person name="Morowitz M.J."/>
            <person name="Banfield J.F."/>
        </authorList>
    </citation>
    <scope>NUCLEOTIDE SEQUENCE [LARGE SCALE GENOMIC DNA]</scope>
    <source>
        <strain evidence="3">S2_018_000_R3_119</strain>
    </source>
</reference>
<gene>
    <name evidence="3" type="ORF">DI640_09435</name>
</gene>
<dbReference type="InterPro" id="IPR018445">
    <property type="entry name" value="Put_Phosphate_transp_reg"/>
</dbReference>
<evidence type="ECO:0000256" key="1">
    <source>
        <dbReference type="ARBA" id="ARBA00008591"/>
    </source>
</evidence>
<dbReference type="SUPFAM" id="SSF55811">
    <property type="entry name" value="Nudix"/>
    <property type="match status" value="1"/>
</dbReference>
<dbReference type="Pfam" id="PF01865">
    <property type="entry name" value="PhoU_div"/>
    <property type="match status" value="1"/>
</dbReference>
<dbReference type="InterPro" id="IPR015797">
    <property type="entry name" value="NUDIX_hydrolase-like_dom_sf"/>
</dbReference>
<accession>A0A2W4Z107</accession>
<dbReference type="InterPro" id="IPR038078">
    <property type="entry name" value="PhoU-like_sf"/>
</dbReference>
<dbReference type="AlphaFoldDB" id="A0A2W4Z107"/>
<dbReference type="InterPro" id="IPR052912">
    <property type="entry name" value="UPF0111_domain"/>
</dbReference>
<comment type="caution">
    <text evidence="3">The sequence shown here is derived from an EMBL/GenBank/DDBJ whole genome shotgun (WGS) entry which is preliminary data.</text>
</comment>
<dbReference type="Gene3D" id="1.20.58.220">
    <property type="entry name" value="Phosphate transport system protein phou homolog 2, domain 2"/>
    <property type="match status" value="1"/>
</dbReference>
<evidence type="ECO:0000259" key="2">
    <source>
        <dbReference type="PROSITE" id="PS51462"/>
    </source>
</evidence>
<dbReference type="EMBL" id="QFMX01000008">
    <property type="protein sequence ID" value="PZO73489.1"/>
    <property type="molecule type" value="Genomic_DNA"/>
</dbReference>
<dbReference type="Proteomes" id="UP000249555">
    <property type="component" value="Unassembled WGS sequence"/>
</dbReference>
<proteinExistence type="inferred from homology"/>
<dbReference type="PROSITE" id="PS51462">
    <property type="entry name" value="NUDIX"/>
    <property type="match status" value="1"/>
</dbReference>
<dbReference type="Pfam" id="PF00293">
    <property type="entry name" value="NUDIX"/>
    <property type="match status" value="1"/>
</dbReference>
<dbReference type="PANTHER" id="PTHR37298:SF1">
    <property type="entry name" value="UPF0111 PROTEIN YKAA"/>
    <property type="match status" value="1"/>
</dbReference>
<dbReference type="Gene3D" id="3.90.79.10">
    <property type="entry name" value="Nucleoside Triphosphate Pyrophosphohydrolase"/>
    <property type="match status" value="1"/>
</dbReference>
<organism evidence="3 4">
    <name type="scientific">Sphingomonas taxi</name>
    <dbReference type="NCBI Taxonomy" id="1549858"/>
    <lineage>
        <taxon>Bacteria</taxon>
        <taxon>Pseudomonadati</taxon>
        <taxon>Pseudomonadota</taxon>
        <taxon>Alphaproteobacteria</taxon>
        <taxon>Sphingomonadales</taxon>
        <taxon>Sphingomonadaceae</taxon>
        <taxon>Sphingomonas</taxon>
    </lineage>
</organism>
<sequence length="372" mass="41349">MQQIAALPYVIDADGHARVMLITSRDTGRWVIPKGNPIVGLASHEAAAQEAYEEAGIRGIPCPTAVGEFGYRKRRRTGRYRDMVVTVFPLAFVEQLDDWPERHQRDTRWFTLDRAAEAVNEPGLKALIAAFREPPIPASLAQRILPVVRKSAKRRIPMLGWFQSLMPKQGRFFELFDAHAATLVAGADALARLLHGEGSIEGQIAEIVKREHEADDITREVLQDVRRVFVTPFDRSAITDLIGVMDDAIDQMNGTANAIALYEVTEFSAEMRDMAGIIVEAARITAEAIPLLRSLGTNAGRLHDLTARLIQIEGHADDIHDTGLRALFQASKISADPMTFIINREIYSSLEKIVDRFEDVANEIQGLVIDHA</sequence>
<dbReference type="PANTHER" id="PTHR37298">
    <property type="entry name" value="UPF0111 PROTEIN YKAA"/>
    <property type="match status" value="1"/>
</dbReference>
<dbReference type="InterPro" id="IPR000086">
    <property type="entry name" value="NUDIX_hydrolase_dom"/>
</dbReference>
<name>A0A2W4Z107_9SPHN</name>
<dbReference type="InterPro" id="IPR047198">
    <property type="entry name" value="DDP-like_NUDIX"/>
</dbReference>
<comment type="similarity">
    <text evidence="1">Belongs to the UPF0111 family.</text>
</comment>
<feature type="domain" description="Nudix hydrolase" evidence="2">
    <location>
        <begin position="1"/>
        <end position="132"/>
    </location>
</feature>
<evidence type="ECO:0000313" key="4">
    <source>
        <dbReference type="Proteomes" id="UP000249555"/>
    </source>
</evidence>
<protein>
    <submittedName>
        <fullName evidence="3">DUF47 domain-containing protein</fullName>
    </submittedName>
</protein>
<evidence type="ECO:0000313" key="3">
    <source>
        <dbReference type="EMBL" id="PZO73489.1"/>
    </source>
</evidence>